<dbReference type="PaxDb" id="4565-Traes_2BL_C89CDC97C.1"/>
<dbReference type="RefSeq" id="XP_044320823.1">
    <property type="nucleotide sequence ID" value="XM_044464888.1"/>
</dbReference>
<accession>A0A3B6CF07</accession>
<dbReference type="EnsemblPlants" id="TraesCS2B02G544300.1">
    <property type="protein sequence ID" value="TraesCS2B02G544300.1"/>
    <property type="gene ID" value="TraesCS2B02G544300"/>
</dbReference>
<dbReference type="GeneID" id="123042440"/>
<dbReference type="AlphaFoldDB" id="A0A3B6CF07"/>
<keyword evidence="1" id="KW-0472">Membrane</keyword>
<evidence type="ECO:0000313" key="2">
    <source>
        <dbReference type="EnsemblPlants" id="TraesCS2B02G544300.1"/>
    </source>
</evidence>
<organism evidence="2">
    <name type="scientific">Triticum aestivum</name>
    <name type="common">Wheat</name>
    <dbReference type="NCBI Taxonomy" id="4565"/>
    <lineage>
        <taxon>Eukaryota</taxon>
        <taxon>Viridiplantae</taxon>
        <taxon>Streptophyta</taxon>
        <taxon>Embryophyta</taxon>
        <taxon>Tracheophyta</taxon>
        <taxon>Spermatophyta</taxon>
        <taxon>Magnoliopsida</taxon>
        <taxon>Liliopsida</taxon>
        <taxon>Poales</taxon>
        <taxon>Poaceae</taxon>
        <taxon>BOP clade</taxon>
        <taxon>Pooideae</taxon>
        <taxon>Triticodae</taxon>
        <taxon>Triticeae</taxon>
        <taxon>Triticinae</taxon>
        <taxon>Triticum</taxon>
    </lineage>
</organism>
<keyword evidence="1" id="KW-1133">Transmembrane helix</keyword>
<reference evidence="2" key="1">
    <citation type="submission" date="2018-08" db="EMBL/GenBank/DDBJ databases">
        <authorList>
            <person name="Rossello M."/>
        </authorList>
    </citation>
    <scope>NUCLEOTIDE SEQUENCE [LARGE SCALE GENOMIC DNA]</scope>
    <source>
        <strain evidence="2">cv. Chinese Spring</strain>
    </source>
</reference>
<keyword evidence="3" id="KW-1185">Reference proteome</keyword>
<protein>
    <submittedName>
        <fullName evidence="2">Uncharacterized protein</fullName>
    </submittedName>
</protein>
<dbReference type="Gramene" id="TraesCS2B02G544300.1">
    <property type="protein sequence ID" value="TraesCS2B02G544300.1"/>
    <property type="gene ID" value="TraesCS2B02G544300"/>
</dbReference>
<reference evidence="2" key="2">
    <citation type="submission" date="2018-10" db="UniProtKB">
        <authorList>
            <consortium name="EnsemblPlants"/>
        </authorList>
    </citation>
    <scope>IDENTIFICATION</scope>
</reference>
<dbReference type="Proteomes" id="UP000019116">
    <property type="component" value="Chromosome 2B"/>
</dbReference>
<proteinExistence type="predicted"/>
<feature type="transmembrane region" description="Helical" evidence="1">
    <location>
        <begin position="71"/>
        <end position="93"/>
    </location>
</feature>
<feature type="transmembrane region" description="Helical" evidence="1">
    <location>
        <begin position="20"/>
        <end position="43"/>
    </location>
</feature>
<dbReference type="Gramene" id="TraesMAC2B03G01047010.1">
    <property type="protein sequence ID" value="TraesMAC2B03G01047010.1"/>
    <property type="gene ID" value="TraesMAC2B03G01047010"/>
</dbReference>
<dbReference type="Gramene" id="TraesJAG2B03G01049490.1">
    <property type="protein sequence ID" value="TraesJAG2B03G01049490.1"/>
    <property type="gene ID" value="TraesJAG2B03G01049490"/>
</dbReference>
<evidence type="ECO:0000256" key="1">
    <source>
        <dbReference type="SAM" id="Phobius"/>
    </source>
</evidence>
<dbReference type="Gramene" id="TraesNOR2B03G01065190.1">
    <property type="protein sequence ID" value="TraesNOR2B03G01065190.1"/>
    <property type="gene ID" value="TraesNOR2B03G01065190"/>
</dbReference>
<sequence length="168" mass="17624">MDGKTEMLLPRPVTVAKKKIPGSVWLVCGWALLSACAIALGHYDLPCRQATFVLRCGCVELTDTKAACLSALWIGALLCTASQAAAAALALLLPRLHPELLSLSLWLAATGHCMASGAVFILCFAEPCPGCCFHSTLFVLALCLLELGDVVGSMALVVGAVRSRAHTM</sequence>
<feature type="transmembrane region" description="Helical" evidence="1">
    <location>
        <begin position="105"/>
        <end position="125"/>
    </location>
</feature>
<keyword evidence="1" id="KW-0812">Transmembrane</keyword>
<name>A0A3B6CF07_WHEAT</name>
<dbReference type="Gramene" id="TraesCS2B03G1368100.1">
    <property type="protein sequence ID" value="TraesCS2B03G1368100.1.CDS"/>
    <property type="gene ID" value="TraesCS2B03G1368100"/>
</dbReference>
<gene>
    <name evidence="2" type="primary">LOC123042440</name>
</gene>
<evidence type="ECO:0000313" key="3">
    <source>
        <dbReference type="Proteomes" id="UP000019116"/>
    </source>
</evidence>
<dbReference type="OMA" id="NSAGHCM"/>
<feature type="transmembrane region" description="Helical" evidence="1">
    <location>
        <begin position="137"/>
        <end position="161"/>
    </location>
</feature>